<feature type="region of interest" description="Disordered" evidence="1">
    <location>
        <begin position="75"/>
        <end position="94"/>
    </location>
</feature>
<feature type="domain" description="UspA" evidence="2">
    <location>
        <begin position="11"/>
        <end position="95"/>
    </location>
</feature>
<reference evidence="3 4" key="1">
    <citation type="journal article" date="2019" name="Nat. Plants">
        <title>Genome sequencing of Musa balbisiana reveals subgenome evolution and function divergence in polyploid bananas.</title>
        <authorList>
            <person name="Yao X."/>
        </authorList>
    </citation>
    <scope>NUCLEOTIDE SEQUENCE [LARGE SCALE GENOMIC DNA]</scope>
    <source>
        <strain evidence="4">cv. DH-PKW</strain>
        <tissue evidence="3">Leaves</tissue>
    </source>
</reference>
<feature type="compositionally biased region" description="Basic and acidic residues" evidence="1">
    <location>
        <begin position="75"/>
        <end position="84"/>
    </location>
</feature>
<name>A0A4V4H9Y8_MUSBA</name>
<protein>
    <recommendedName>
        <fullName evidence="2">UspA domain-containing protein</fullName>
    </recommendedName>
</protein>
<dbReference type="EMBL" id="PYDT01000001">
    <property type="protein sequence ID" value="THU73435.1"/>
    <property type="molecule type" value="Genomic_DNA"/>
</dbReference>
<dbReference type="Pfam" id="PF00582">
    <property type="entry name" value="Usp"/>
    <property type="match status" value="1"/>
</dbReference>
<organism evidence="3 4">
    <name type="scientific">Musa balbisiana</name>
    <name type="common">Banana</name>
    <dbReference type="NCBI Taxonomy" id="52838"/>
    <lineage>
        <taxon>Eukaryota</taxon>
        <taxon>Viridiplantae</taxon>
        <taxon>Streptophyta</taxon>
        <taxon>Embryophyta</taxon>
        <taxon>Tracheophyta</taxon>
        <taxon>Spermatophyta</taxon>
        <taxon>Magnoliopsida</taxon>
        <taxon>Liliopsida</taxon>
        <taxon>Zingiberales</taxon>
        <taxon>Musaceae</taxon>
        <taxon>Musa</taxon>
    </lineage>
</organism>
<sequence>MGQEKGRERCVLVGLQMNANGRELLDWAISRVAEEGDRLVAVHVCRDSDSGGEPKPMEKADISTPRLHNVEAGIDQKEEAKDDDSLGGSVTVPVQKPAEPSLGWPLLRRRDDARKLSVVQWVMNLPNRSLSFTRLQLDLIKELNSVLSNNCSNCRWFRYDELHRSTNQFCSGSPFSH</sequence>
<comment type="caution">
    <text evidence="3">The sequence shown here is derived from an EMBL/GenBank/DDBJ whole genome shotgun (WGS) entry which is preliminary data.</text>
</comment>
<evidence type="ECO:0000256" key="1">
    <source>
        <dbReference type="SAM" id="MobiDB-lite"/>
    </source>
</evidence>
<proteinExistence type="predicted"/>
<gene>
    <name evidence="3" type="ORF">C4D60_Mb04t22820</name>
</gene>
<dbReference type="AlphaFoldDB" id="A0A4V4H9Y8"/>
<accession>A0A4V4H9Y8</accession>
<evidence type="ECO:0000313" key="3">
    <source>
        <dbReference type="EMBL" id="THU73435.1"/>
    </source>
</evidence>
<keyword evidence="4" id="KW-1185">Reference proteome</keyword>
<evidence type="ECO:0000259" key="2">
    <source>
        <dbReference type="Pfam" id="PF00582"/>
    </source>
</evidence>
<evidence type="ECO:0000313" key="4">
    <source>
        <dbReference type="Proteomes" id="UP000317650"/>
    </source>
</evidence>
<dbReference type="InterPro" id="IPR006016">
    <property type="entry name" value="UspA"/>
</dbReference>
<dbReference type="STRING" id="52838.A0A4V4H9Y8"/>
<dbReference type="Proteomes" id="UP000317650">
    <property type="component" value="Chromosome 4"/>
</dbReference>